<name>A0A0U4W0S8_9PSED</name>
<dbReference type="Proteomes" id="UP000064137">
    <property type="component" value="Chromosome"/>
</dbReference>
<gene>
    <name evidence="2" type="ORF">APT59_03720</name>
</gene>
<organism evidence="2 3">
    <name type="scientific">Pseudomonas oryzihabitans</name>
    <dbReference type="NCBI Taxonomy" id="47885"/>
    <lineage>
        <taxon>Bacteria</taxon>
        <taxon>Pseudomonadati</taxon>
        <taxon>Pseudomonadota</taxon>
        <taxon>Gammaproteobacteria</taxon>
        <taxon>Pseudomonadales</taxon>
        <taxon>Pseudomonadaceae</taxon>
        <taxon>Pseudomonas</taxon>
    </lineage>
</organism>
<dbReference type="EMBL" id="CP013987">
    <property type="protein sequence ID" value="ALZ83350.1"/>
    <property type="molecule type" value="Genomic_DNA"/>
</dbReference>
<dbReference type="GO" id="GO:0005507">
    <property type="term" value="F:copper ion binding"/>
    <property type="evidence" value="ECO:0007669"/>
    <property type="project" value="InterPro"/>
</dbReference>
<feature type="signal peptide" evidence="1">
    <location>
        <begin position="1"/>
        <end position="22"/>
    </location>
</feature>
<dbReference type="SUPFAM" id="SSF56935">
    <property type="entry name" value="Porins"/>
    <property type="match status" value="1"/>
</dbReference>
<dbReference type="GO" id="GO:0006878">
    <property type="term" value="P:intracellular copper ion homeostasis"/>
    <property type="evidence" value="ECO:0007669"/>
    <property type="project" value="InterPro"/>
</dbReference>
<dbReference type="GO" id="GO:0009279">
    <property type="term" value="C:cell outer membrane"/>
    <property type="evidence" value="ECO:0007669"/>
    <property type="project" value="InterPro"/>
</dbReference>
<accession>A0A0U4W0S8</accession>
<keyword evidence="1" id="KW-0732">Signal</keyword>
<dbReference type="Pfam" id="PF05275">
    <property type="entry name" value="CopB"/>
    <property type="match status" value="1"/>
</dbReference>
<dbReference type="InterPro" id="IPR007939">
    <property type="entry name" value="Cu-R_B_prcur"/>
</dbReference>
<feature type="chain" id="PRO_5006853304" evidence="1">
    <location>
        <begin position="23"/>
        <end position="236"/>
    </location>
</feature>
<protein>
    <submittedName>
        <fullName evidence="2">Copper resistance protein CopB</fullName>
    </submittedName>
</protein>
<dbReference type="AlphaFoldDB" id="A0A0U4W0S8"/>
<evidence type="ECO:0000313" key="3">
    <source>
        <dbReference type="Proteomes" id="UP000064137"/>
    </source>
</evidence>
<dbReference type="OrthoDB" id="9778934at2"/>
<dbReference type="KEGG" id="por:APT59_03720"/>
<proteinExistence type="predicted"/>
<sequence length="236" mass="25841">MPRLLPLSVLIAGLVSSALAQASDPNGTAPASLEVDQLEWQHADEGSVFNWDLEGWAFGGGANRLDFRSQGERTNGHTEQAEVQALWGHVLTQGWGTVAGIRQDFKPGSPQTWAALGIQEHDPEDLDVEITAFIGENNQTALRLEAEYDWALTQRLILQPHTELNFYGRNDESRGQGAGFAESEAGLRLRYQVTPEVAPYVGVSWNATHGNTAAMAREEGEDTHDARLVVGLHLEF</sequence>
<evidence type="ECO:0000313" key="2">
    <source>
        <dbReference type="EMBL" id="ALZ83350.1"/>
    </source>
</evidence>
<evidence type="ECO:0000256" key="1">
    <source>
        <dbReference type="SAM" id="SignalP"/>
    </source>
</evidence>
<reference evidence="2 3" key="1">
    <citation type="submission" date="2016-01" db="EMBL/GenBank/DDBJ databases">
        <title>Annotation of Pseudomonas oryzihabitans USDA-ARS-USMARC-56511.</title>
        <authorList>
            <person name="Harhay G.P."/>
            <person name="Harhay D.M."/>
            <person name="Smith T.P.L."/>
            <person name="Bono J.L."/>
            <person name="Heaton M.P."/>
            <person name="Clawson M.L."/>
            <person name="Chitko-Mckown C.G."/>
            <person name="Capik S.F."/>
            <person name="DeDonder K.D."/>
            <person name="Apley M.D."/>
            <person name="Lubbers B.V."/>
            <person name="White B.J."/>
            <person name="Larson R.L."/>
        </authorList>
    </citation>
    <scope>NUCLEOTIDE SEQUENCE [LARGE SCALE GENOMIC DNA]</scope>
    <source>
        <strain evidence="2 3">USDA-ARS-USMARC-56511</strain>
    </source>
</reference>
<dbReference type="RefSeq" id="WP_059313611.1">
    <property type="nucleotide sequence ID" value="NZ_CP013987.1"/>
</dbReference>